<gene>
    <name evidence="5" type="ORF">CSSPTR1EN2_LOCUS3244</name>
</gene>
<dbReference type="Proteomes" id="UP001497512">
    <property type="component" value="Chromosome 11"/>
</dbReference>
<dbReference type="EMBL" id="OZ019903">
    <property type="protein sequence ID" value="CAK9195979.1"/>
    <property type="molecule type" value="Genomic_DNA"/>
</dbReference>
<dbReference type="PANTHER" id="PTHR48045">
    <property type="entry name" value="UDP-GLYCOSYLTRANSFERASE 72B1"/>
    <property type="match status" value="1"/>
</dbReference>
<proteinExistence type="inferred from homology"/>
<dbReference type="Gene3D" id="3.40.50.2000">
    <property type="entry name" value="Glycogen Phosphorylase B"/>
    <property type="match status" value="2"/>
</dbReference>
<dbReference type="Pfam" id="PF00201">
    <property type="entry name" value="UDPGT"/>
    <property type="match status" value="1"/>
</dbReference>
<keyword evidence="3" id="KW-0328">Glycosyltransferase</keyword>
<dbReference type="EC" id="2.4.1.-" evidence="4"/>
<dbReference type="InterPro" id="IPR035595">
    <property type="entry name" value="UDP_glycos_trans_CS"/>
</dbReference>
<keyword evidence="6" id="KW-1185">Reference proteome</keyword>
<accession>A0ABP0TGL7</accession>
<evidence type="ECO:0000256" key="3">
    <source>
        <dbReference type="RuleBase" id="RU003718"/>
    </source>
</evidence>
<evidence type="ECO:0000256" key="2">
    <source>
        <dbReference type="ARBA" id="ARBA00022679"/>
    </source>
</evidence>
<comment type="similarity">
    <text evidence="1 3">Belongs to the UDP-glycosyltransferase family.</text>
</comment>
<sequence>MTDHEDSNHVKAGAHLVAFPLPAGGHHARFVPFIKLLARNGLTITVITTTNYLARMQQALAVEKKSLEVYRRNIRVVGVDFPPEYSEIKSDNFLTLIRATENLKDPVRHVMKELMRYGRTNGIDESSYSHLRLRPPVCFISDFYLPWTQYVADEFNLPRYVFYPSTHLLSLVFSLREFDAQGRLPPKDGRPFTIPGFPPIPPSDLPKTLLQYRNEKLLDEGERSREATGVLVNTAYELESSSIDGLQEMLRKEFEGNETGHAPKILTIGPLVYENFRLSGGDDQPLRERVQQAAEDDNVECLHWLTERPEASVLYICLGTMSTFPMQQIGEFAAGLEASGVHFLWVLKVPSSEESTASYIATFLPEGFVERTKDRGLIYTSWAPQLRILANPAIGGHLTQCGWNSITESIAMGVPMIGWPLWADHMLNRTLCVDVLDIALSVPNTSDDANFSESSALVGREEIESVIRLLMEDTRGQVIKKKIEEISKIVEMATRPEGSSWKNLLHFVEEVNSLSLTNK</sequence>
<keyword evidence="2 3" id="KW-0808">Transferase</keyword>
<dbReference type="InterPro" id="IPR002213">
    <property type="entry name" value="UDP_glucos_trans"/>
</dbReference>
<dbReference type="PROSITE" id="PS00375">
    <property type="entry name" value="UDPGT"/>
    <property type="match status" value="1"/>
</dbReference>
<protein>
    <recommendedName>
        <fullName evidence="4">Glycosyltransferase</fullName>
        <ecNumber evidence="4">2.4.1.-</ecNumber>
    </recommendedName>
</protein>
<dbReference type="SUPFAM" id="SSF53756">
    <property type="entry name" value="UDP-Glycosyltransferase/glycogen phosphorylase"/>
    <property type="match status" value="1"/>
</dbReference>
<evidence type="ECO:0000313" key="5">
    <source>
        <dbReference type="EMBL" id="CAK9195979.1"/>
    </source>
</evidence>
<name>A0ABP0TGL7_9BRYO</name>
<dbReference type="PANTHER" id="PTHR48045:SF31">
    <property type="entry name" value="UDP-GLYCOSYLTRANSFERASE 76B1-LIKE"/>
    <property type="match status" value="1"/>
</dbReference>
<reference evidence="5" key="1">
    <citation type="submission" date="2024-02" db="EMBL/GenBank/DDBJ databases">
        <authorList>
            <consortium name="ELIXIR-Norway"/>
            <consortium name="Elixir Norway"/>
        </authorList>
    </citation>
    <scope>NUCLEOTIDE SEQUENCE</scope>
</reference>
<evidence type="ECO:0000256" key="4">
    <source>
        <dbReference type="RuleBase" id="RU362057"/>
    </source>
</evidence>
<organism evidence="5 6">
    <name type="scientific">Sphagnum troendelagicum</name>
    <dbReference type="NCBI Taxonomy" id="128251"/>
    <lineage>
        <taxon>Eukaryota</taxon>
        <taxon>Viridiplantae</taxon>
        <taxon>Streptophyta</taxon>
        <taxon>Embryophyta</taxon>
        <taxon>Bryophyta</taxon>
        <taxon>Sphagnophytina</taxon>
        <taxon>Sphagnopsida</taxon>
        <taxon>Sphagnales</taxon>
        <taxon>Sphagnaceae</taxon>
        <taxon>Sphagnum</taxon>
    </lineage>
</organism>
<evidence type="ECO:0000256" key="1">
    <source>
        <dbReference type="ARBA" id="ARBA00009995"/>
    </source>
</evidence>
<evidence type="ECO:0000313" key="6">
    <source>
        <dbReference type="Proteomes" id="UP001497512"/>
    </source>
</evidence>
<dbReference type="CDD" id="cd03784">
    <property type="entry name" value="GT1_Gtf-like"/>
    <property type="match status" value="1"/>
</dbReference>